<sequence length="60" mass="6519">MTISRSTFSCGGQSIQFTDSYKYLGVWLDEHITFQKNAKELAKSASRALGAVYGKVISAG</sequence>
<dbReference type="OrthoDB" id="6150687at2759"/>
<gene>
    <name evidence="1" type="ORF">MGAL_10B079171</name>
</gene>
<reference evidence="1" key="1">
    <citation type="submission" date="2018-11" db="EMBL/GenBank/DDBJ databases">
        <authorList>
            <person name="Alioto T."/>
            <person name="Alioto T."/>
        </authorList>
    </citation>
    <scope>NUCLEOTIDE SEQUENCE</scope>
</reference>
<evidence type="ECO:0000313" key="1">
    <source>
        <dbReference type="EMBL" id="VDI83095.1"/>
    </source>
</evidence>
<evidence type="ECO:0000313" key="2">
    <source>
        <dbReference type="Proteomes" id="UP000596742"/>
    </source>
</evidence>
<dbReference type="EMBL" id="UYJE01010426">
    <property type="protein sequence ID" value="VDI83095.1"/>
    <property type="molecule type" value="Genomic_DNA"/>
</dbReference>
<dbReference type="AlphaFoldDB" id="A0A8B6HR38"/>
<accession>A0A8B6HR38</accession>
<keyword evidence="2" id="KW-1185">Reference proteome</keyword>
<name>A0A8B6HR38_MYTGA</name>
<comment type="caution">
    <text evidence="1">The sequence shown here is derived from an EMBL/GenBank/DDBJ whole genome shotgun (WGS) entry which is preliminary data.</text>
</comment>
<organism evidence="1 2">
    <name type="scientific">Mytilus galloprovincialis</name>
    <name type="common">Mediterranean mussel</name>
    <dbReference type="NCBI Taxonomy" id="29158"/>
    <lineage>
        <taxon>Eukaryota</taxon>
        <taxon>Metazoa</taxon>
        <taxon>Spiralia</taxon>
        <taxon>Lophotrochozoa</taxon>
        <taxon>Mollusca</taxon>
        <taxon>Bivalvia</taxon>
        <taxon>Autobranchia</taxon>
        <taxon>Pteriomorphia</taxon>
        <taxon>Mytilida</taxon>
        <taxon>Mytiloidea</taxon>
        <taxon>Mytilidae</taxon>
        <taxon>Mytilinae</taxon>
        <taxon>Mytilus</taxon>
    </lineage>
</organism>
<feature type="non-terminal residue" evidence="1">
    <location>
        <position position="60"/>
    </location>
</feature>
<protein>
    <submittedName>
        <fullName evidence="1">Uncharacterized protein</fullName>
    </submittedName>
</protein>
<dbReference type="Proteomes" id="UP000596742">
    <property type="component" value="Unassembled WGS sequence"/>
</dbReference>
<proteinExistence type="predicted"/>